<name>W2PE88_PHYN3</name>
<dbReference type="EMBL" id="KI669708">
    <property type="protein sequence ID" value="ETM98299.1"/>
    <property type="molecule type" value="Genomic_DNA"/>
</dbReference>
<dbReference type="GeneID" id="20193261"/>
<reference evidence="1 2" key="2">
    <citation type="submission" date="2013-11" db="EMBL/GenBank/DDBJ databases">
        <title>The Genome Sequence of Phytophthora parasitica INRA-310.</title>
        <authorList>
            <consortium name="The Broad Institute Genomics Platform"/>
            <person name="Russ C."/>
            <person name="Tyler B."/>
            <person name="Panabieres F."/>
            <person name="Shan W."/>
            <person name="Tripathy S."/>
            <person name="Grunwald N."/>
            <person name="Machado M."/>
            <person name="Johnson C.S."/>
            <person name="Arredondo F."/>
            <person name="Hong C."/>
            <person name="Coffey M."/>
            <person name="Young S.K."/>
            <person name="Zeng Q."/>
            <person name="Gargeya S."/>
            <person name="Fitzgerald M."/>
            <person name="Abouelleil A."/>
            <person name="Alvarado L."/>
            <person name="Chapman S.B."/>
            <person name="Gainer-Dewar J."/>
            <person name="Goldberg J."/>
            <person name="Griggs A."/>
            <person name="Gujja S."/>
            <person name="Hansen M."/>
            <person name="Howarth C."/>
            <person name="Imamovic A."/>
            <person name="Ireland A."/>
            <person name="Larimer J."/>
            <person name="McCowan C."/>
            <person name="Murphy C."/>
            <person name="Pearson M."/>
            <person name="Poon T.W."/>
            <person name="Priest M."/>
            <person name="Roberts A."/>
            <person name="Saif S."/>
            <person name="Shea T."/>
            <person name="Sykes S."/>
            <person name="Wortman J."/>
            <person name="Nusbaum C."/>
            <person name="Birren B."/>
        </authorList>
    </citation>
    <scope>NUCLEOTIDE SEQUENCE [LARGE SCALE GENOMIC DNA]</scope>
    <source>
        <strain evidence="1 2">INRA-310</strain>
    </source>
</reference>
<organism evidence="1 2">
    <name type="scientific">Phytophthora nicotianae (strain INRA-310)</name>
    <name type="common">Phytophthora parasitica</name>
    <dbReference type="NCBI Taxonomy" id="761204"/>
    <lineage>
        <taxon>Eukaryota</taxon>
        <taxon>Sar</taxon>
        <taxon>Stramenopiles</taxon>
        <taxon>Oomycota</taxon>
        <taxon>Peronosporomycetes</taxon>
        <taxon>Peronosporales</taxon>
        <taxon>Peronosporaceae</taxon>
        <taxon>Phytophthora</taxon>
    </lineage>
</organism>
<dbReference type="AlphaFoldDB" id="W2PE88"/>
<accession>W2PE88</accession>
<proteinExistence type="predicted"/>
<sequence length="31" mass="3718">MPRLLTMASVKKRGSSVCRSLRRWLRKEKRS</sequence>
<dbReference type="VEuPathDB" id="FungiDB:PPTG_24662"/>
<reference evidence="2" key="1">
    <citation type="submission" date="2011-12" db="EMBL/GenBank/DDBJ databases">
        <authorList>
            <consortium name="The Broad Institute Genome Sequencing Platform"/>
            <person name="Russ C."/>
            <person name="Tyler B."/>
            <person name="Panabieres F."/>
            <person name="Shan W."/>
            <person name="Tripathy S."/>
            <person name="Grunwald N."/>
            <person name="Machado M."/>
            <person name="Young S.K."/>
            <person name="Zeng Q."/>
            <person name="Gargeya S."/>
            <person name="Fitzgerald M."/>
            <person name="Haas B."/>
            <person name="Abouelleil A."/>
            <person name="Alvarado L."/>
            <person name="Arachchi H.M."/>
            <person name="Berlin A."/>
            <person name="Chapman S.B."/>
            <person name="Gearin G."/>
            <person name="Goldberg J."/>
            <person name="Griggs A."/>
            <person name="Gujja S."/>
            <person name="Hansen M."/>
            <person name="Heiman D."/>
            <person name="Howarth C."/>
            <person name="Larimer J."/>
            <person name="Lui A."/>
            <person name="MacDonald P.J.P."/>
            <person name="McCowen C."/>
            <person name="Montmayeur A."/>
            <person name="Murphy C."/>
            <person name="Neiman D."/>
            <person name="Pearson M."/>
            <person name="Priest M."/>
            <person name="Roberts A."/>
            <person name="Saif S."/>
            <person name="Shea T."/>
            <person name="Sisk P."/>
            <person name="Stolte C."/>
            <person name="Sykes S."/>
            <person name="Wortman J."/>
            <person name="Nusbaum C."/>
            <person name="Birren B."/>
        </authorList>
    </citation>
    <scope>NUCLEOTIDE SEQUENCE [LARGE SCALE GENOMIC DNA]</scope>
    <source>
        <strain evidence="2">INRA-310</strain>
    </source>
</reference>
<protein>
    <submittedName>
        <fullName evidence="1">Uncharacterized protein</fullName>
    </submittedName>
</protein>
<evidence type="ECO:0000313" key="2">
    <source>
        <dbReference type="Proteomes" id="UP000018817"/>
    </source>
</evidence>
<evidence type="ECO:0000313" key="1">
    <source>
        <dbReference type="EMBL" id="ETM98299.1"/>
    </source>
</evidence>
<dbReference type="Proteomes" id="UP000018817">
    <property type="component" value="Unassembled WGS sequence"/>
</dbReference>
<gene>
    <name evidence="1" type="ORF">PPTG_24662</name>
</gene>
<dbReference type="RefSeq" id="XP_008916400.1">
    <property type="nucleotide sequence ID" value="XM_008918152.1"/>
</dbReference>